<keyword evidence="2" id="KW-1185">Reference proteome</keyword>
<accession>A0ABY8S0B3</accession>
<proteinExistence type="predicted"/>
<reference evidence="1 2" key="1">
    <citation type="submission" date="2023-05" db="EMBL/GenBank/DDBJ databases">
        <title>The complete genome of Acinetobacter sp. nov KCTC 92772.</title>
        <authorList>
            <person name="Zhou G."/>
        </authorList>
    </citation>
    <scope>NUCLEOTIDE SEQUENCE [LARGE SCALE GENOMIC DNA]</scope>
    <source>
        <strain evidence="1 2">KCTC 92772</strain>
    </source>
</reference>
<gene>
    <name evidence="1" type="ORF">QLH32_11585</name>
</gene>
<evidence type="ECO:0000313" key="2">
    <source>
        <dbReference type="Proteomes" id="UP001229836"/>
    </source>
</evidence>
<name>A0ABY8S0B3_9GAMM</name>
<dbReference type="RefSeq" id="WP_283266359.1">
    <property type="nucleotide sequence ID" value="NZ_CP125669.1"/>
</dbReference>
<sequence length="253" mass="29295">MLPSTHQLEETIIEELEYQLDGWIDKARDFDEYNFNKELDELASDTLYPVFNLATPEYATIRLMGRISISIGRRLGELYDKIPRLLAMEKYDLTKSQVAPKFNGLELDICLSKEDIDEDLFNHIDDIYHKYIDTNIVSNGLGIEIRYNFNPNDSSRLRKDCAMADEIRAEGLTPIYLVYSSISPRLDAISRLERAGWKFIKGQEALDFSSEILGLDVSTIWNRPNIREVIDSKINTMMNNIKNSYGMSEFLRK</sequence>
<dbReference type="Proteomes" id="UP001229836">
    <property type="component" value="Chromosome"/>
</dbReference>
<evidence type="ECO:0008006" key="3">
    <source>
        <dbReference type="Google" id="ProtNLM"/>
    </source>
</evidence>
<protein>
    <recommendedName>
        <fullName evidence="3">Restriction endonuclease</fullName>
    </recommendedName>
</protein>
<organism evidence="1 2">
    <name type="scientific">Acinetobacter corruptisaponis</name>
    <dbReference type="NCBI Taxonomy" id="3045147"/>
    <lineage>
        <taxon>Bacteria</taxon>
        <taxon>Pseudomonadati</taxon>
        <taxon>Pseudomonadota</taxon>
        <taxon>Gammaproteobacteria</taxon>
        <taxon>Moraxellales</taxon>
        <taxon>Moraxellaceae</taxon>
        <taxon>Acinetobacter</taxon>
    </lineage>
</organism>
<dbReference type="EMBL" id="CP125669">
    <property type="protein sequence ID" value="WHP04696.1"/>
    <property type="molecule type" value="Genomic_DNA"/>
</dbReference>
<evidence type="ECO:0000313" key="1">
    <source>
        <dbReference type="EMBL" id="WHP04696.1"/>
    </source>
</evidence>